<evidence type="ECO:0000313" key="2">
    <source>
        <dbReference type="Proteomes" id="UP001283361"/>
    </source>
</evidence>
<dbReference type="Proteomes" id="UP001283361">
    <property type="component" value="Unassembled WGS sequence"/>
</dbReference>
<accession>A0AAE1ASR0</accession>
<evidence type="ECO:0000313" key="1">
    <source>
        <dbReference type="EMBL" id="KAK3792087.1"/>
    </source>
</evidence>
<name>A0AAE1ASR0_9GAST</name>
<dbReference type="AlphaFoldDB" id="A0AAE1ASR0"/>
<reference evidence="1" key="1">
    <citation type="journal article" date="2023" name="G3 (Bethesda)">
        <title>A reference genome for the long-term kleptoplast-retaining sea slug Elysia crispata morphotype clarki.</title>
        <authorList>
            <person name="Eastman K.E."/>
            <person name="Pendleton A.L."/>
            <person name="Shaikh M.A."/>
            <person name="Suttiyut T."/>
            <person name="Ogas R."/>
            <person name="Tomko P."/>
            <person name="Gavelis G."/>
            <person name="Widhalm J.R."/>
            <person name="Wisecaver J.H."/>
        </authorList>
    </citation>
    <scope>NUCLEOTIDE SEQUENCE</scope>
    <source>
        <strain evidence="1">ECLA1</strain>
    </source>
</reference>
<organism evidence="1 2">
    <name type="scientific">Elysia crispata</name>
    <name type="common">lettuce slug</name>
    <dbReference type="NCBI Taxonomy" id="231223"/>
    <lineage>
        <taxon>Eukaryota</taxon>
        <taxon>Metazoa</taxon>
        <taxon>Spiralia</taxon>
        <taxon>Lophotrochozoa</taxon>
        <taxon>Mollusca</taxon>
        <taxon>Gastropoda</taxon>
        <taxon>Heterobranchia</taxon>
        <taxon>Euthyneura</taxon>
        <taxon>Panpulmonata</taxon>
        <taxon>Sacoglossa</taxon>
        <taxon>Placobranchoidea</taxon>
        <taxon>Plakobranchidae</taxon>
        <taxon>Elysia</taxon>
    </lineage>
</organism>
<keyword evidence="2" id="KW-1185">Reference proteome</keyword>
<protein>
    <submittedName>
        <fullName evidence="1">Uncharacterized protein</fullName>
    </submittedName>
</protein>
<gene>
    <name evidence="1" type="ORF">RRG08_055354</name>
</gene>
<sequence>MRHSIVFHWSNKRQLLIVTVKVTASRYWSYGNQRFMSFSVAEMLPMPFPVIALYFPQLPIRASDFLYCLADFPLWVESSAASSAGRCLADFPLWVESSAASSAGRCLADFPLWVESSAASSAGRCLADFPLWVESSAASSAHPIPIISQHSKKVPTPLPIPNNVHVTPPEKDIALGHTVALVTVSSATLSSLTTSVTISSTKVPSCLNVSSAT</sequence>
<dbReference type="EMBL" id="JAWDGP010001389">
    <property type="protein sequence ID" value="KAK3792087.1"/>
    <property type="molecule type" value="Genomic_DNA"/>
</dbReference>
<comment type="caution">
    <text evidence="1">The sequence shown here is derived from an EMBL/GenBank/DDBJ whole genome shotgun (WGS) entry which is preliminary data.</text>
</comment>
<proteinExistence type="predicted"/>